<feature type="compositionally biased region" description="Polar residues" evidence="8">
    <location>
        <begin position="1"/>
        <end position="32"/>
    </location>
</feature>
<dbReference type="Gene3D" id="1.10.630.10">
    <property type="entry name" value="Cytochrome P450"/>
    <property type="match status" value="1"/>
</dbReference>
<dbReference type="GO" id="GO:0051213">
    <property type="term" value="F:dioxygenase activity"/>
    <property type="evidence" value="ECO:0007669"/>
    <property type="project" value="UniProtKB-KW"/>
</dbReference>
<evidence type="ECO:0000313" key="10">
    <source>
        <dbReference type="Proteomes" id="UP000054166"/>
    </source>
</evidence>
<dbReference type="PANTHER" id="PTHR11903">
    <property type="entry name" value="PROSTAGLANDIN G/H SYNTHASE"/>
    <property type="match status" value="1"/>
</dbReference>
<dbReference type="Proteomes" id="UP000054166">
    <property type="component" value="Unassembled WGS sequence"/>
</dbReference>
<dbReference type="GO" id="GO:0004601">
    <property type="term" value="F:peroxidase activity"/>
    <property type="evidence" value="ECO:0007669"/>
    <property type="project" value="InterPro"/>
</dbReference>
<dbReference type="SUPFAM" id="SSF48113">
    <property type="entry name" value="Heme-dependent peroxidases"/>
    <property type="match status" value="1"/>
</dbReference>
<keyword evidence="3 7" id="KW-0479">Metal-binding</keyword>
<keyword evidence="6 7" id="KW-0408">Iron</keyword>
<name>A0A0C3G269_PILCF</name>
<dbReference type="PROSITE" id="PS50292">
    <property type="entry name" value="PEROXIDASE_3"/>
    <property type="match status" value="1"/>
</dbReference>
<reference evidence="10" key="2">
    <citation type="submission" date="2015-01" db="EMBL/GenBank/DDBJ databases">
        <title>Evolutionary Origins and Diversification of the Mycorrhizal Mutualists.</title>
        <authorList>
            <consortium name="DOE Joint Genome Institute"/>
            <consortium name="Mycorrhizal Genomics Consortium"/>
            <person name="Kohler A."/>
            <person name="Kuo A."/>
            <person name="Nagy L.G."/>
            <person name="Floudas D."/>
            <person name="Copeland A."/>
            <person name="Barry K.W."/>
            <person name="Cichocki N."/>
            <person name="Veneault-Fourrey C."/>
            <person name="LaButti K."/>
            <person name="Lindquist E.A."/>
            <person name="Lipzen A."/>
            <person name="Lundell T."/>
            <person name="Morin E."/>
            <person name="Murat C."/>
            <person name="Riley R."/>
            <person name="Ohm R."/>
            <person name="Sun H."/>
            <person name="Tunlid A."/>
            <person name="Henrissat B."/>
            <person name="Grigoriev I.V."/>
            <person name="Hibbett D.S."/>
            <person name="Martin F."/>
        </authorList>
    </citation>
    <scope>NUCLEOTIDE SEQUENCE [LARGE SCALE GENOMIC DNA]</scope>
    <source>
        <strain evidence="10">F 1598</strain>
    </source>
</reference>
<dbReference type="GO" id="GO:0004497">
    <property type="term" value="F:monooxygenase activity"/>
    <property type="evidence" value="ECO:0007669"/>
    <property type="project" value="InterPro"/>
</dbReference>
<dbReference type="CDD" id="cd09817">
    <property type="entry name" value="linoleate_diol_synthase_like"/>
    <property type="match status" value="1"/>
</dbReference>
<dbReference type="InterPro" id="IPR010255">
    <property type="entry name" value="Haem_peroxidase_sf"/>
</dbReference>
<dbReference type="InterPro" id="IPR001128">
    <property type="entry name" value="Cyt_P450"/>
</dbReference>
<evidence type="ECO:0000256" key="7">
    <source>
        <dbReference type="PIRSR" id="PIRSR619791-2"/>
    </source>
</evidence>
<dbReference type="InParanoid" id="A0A0C3G269"/>
<dbReference type="GO" id="GO:0016705">
    <property type="term" value="F:oxidoreductase activity, acting on paired donors, with incorporation or reduction of molecular oxygen"/>
    <property type="evidence" value="ECO:0007669"/>
    <property type="project" value="InterPro"/>
</dbReference>
<dbReference type="EMBL" id="KN832973">
    <property type="protein sequence ID" value="KIM90465.1"/>
    <property type="molecule type" value="Genomic_DNA"/>
</dbReference>
<evidence type="ECO:0000256" key="1">
    <source>
        <dbReference type="ARBA" id="ARBA00011881"/>
    </source>
</evidence>
<accession>A0A0C3G269</accession>
<keyword evidence="10" id="KW-1185">Reference proteome</keyword>
<comment type="subunit">
    <text evidence="1">Homotetramer.</text>
</comment>
<dbReference type="Gene3D" id="1.10.640.10">
    <property type="entry name" value="Haem peroxidase domain superfamily, animal type"/>
    <property type="match status" value="1"/>
</dbReference>
<dbReference type="GO" id="GO:0006631">
    <property type="term" value="P:fatty acid metabolic process"/>
    <property type="evidence" value="ECO:0007669"/>
    <property type="project" value="UniProtKB-ARBA"/>
</dbReference>
<evidence type="ECO:0000256" key="6">
    <source>
        <dbReference type="ARBA" id="ARBA00023004"/>
    </source>
</evidence>
<dbReference type="PANTHER" id="PTHR11903:SF37">
    <property type="entry name" value="PSI-PRODUCING OXYGENASE A"/>
    <property type="match status" value="1"/>
</dbReference>
<keyword evidence="4" id="KW-0223">Dioxygenase</keyword>
<dbReference type="Pfam" id="PF00067">
    <property type="entry name" value="p450"/>
    <property type="match status" value="1"/>
</dbReference>
<feature type="region of interest" description="Disordered" evidence="8">
    <location>
        <begin position="1"/>
        <end position="38"/>
    </location>
</feature>
<gene>
    <name evidence="9" type="ORF">PILCRDRAFT_812220</name>
</gene>
<dbReference type="OrthoDB" id="823504at2759"/>
<dbReference type="GO" id="GO:0005506">
    <property type="term" value="F:iron ion binding"/>
    <property type="evidence" value="ECO:0007669"/>
    <property type="project" value="InterPro"/>
</dbReference>
<dbReference type="InterPro" id="IPR034812">
    <property type="entry name" value="Ppo-like_N"/>
</dbReference>
<evidence type="ECO:0000256" key="8">
    <source>
        <dbReference type="SAM" id="MobiDB-lite"/>
    </source>
</evidence>
<evidence type="ECO:0000256" key="4">
    <source>
        <dbReference type="ARBA" id="ARBA00022964"/>
    </source>
</evidence>
<dbReference type="HOGENOM" id="CLU_002329_0_0_1"/>
<evidence type="ECO:0000256" key="5">
    <source>
        <dbReference type="ARBA" id="ARBA00023002"/>
    </source>
</evidence>
<evidence type="ECO:0008006" key="11">
    <source>
        <dbReference type="Google" id="ProtNLM"/>
    </source>
</evidence>
<dbReference type="GO" id="GO:0020037">
    <property type="term" value="F:heme binding"/>
    <property type="evidence" value="ECO:0007669"/>
    <property type="project" value="InterPro"/>
</dbReference>
<proteinExistence type="predicted"/>
<protein>
    <recommendedName>
        <fullName evidence="11">Linoleate diol synthase</fullName>
    </recommendedName>
</protein>
<keyword evidence="5" id="KW-0560">Oxidoreductase</keyword>
<dbReference type="SUPFAM" id="SSF48264">
    <property type="entry name" value="Cytochrome P450"/>
    <property type="match status" value="1"/>
</dbReference>
<dbReference type="InterPro" id="IPR037120">
    <property type="entry name" value="Haem_peroxidase_sf_animal"/>
</dbReference>
<evidence type="ECO:0000256" key="2">
    <source>
        <dbReference type="ARBA" id="ARBA00022617"/>
    </source>
</evidence>
<feature type="binding site" description="axial binding residue" evidence="7">
    <location>
        <position position="381"/>
    </location>
    <ligand>
        <name>heme b</name>
        <dbReference type="ChEBI" id="CHEBI:60344"/>
    </ligand>
    <ligandPart>
        <name>Fe</name>
        <dbReference type="ChEBI" id="CHEBI:18248"/>
    </ligandPart>
</feature>
<evidence type="ECO:0000256" key="3">
    <source>
        <dbReference type="ARBA" id="ARBA00022723"/>
    </source>
</evidence>
<dbReference type="InterPro" id="IPR019791">
    <property type="entry name" value="Haem_peroxidase_animal"/>
</dbReference>
<dbReference type="InterPro" id="IPR036396">
    <property type="entry name" value="Cyt_P450_sf"/>
</dbReference>
<dbReference type="STRING" id="765440.A0A0C3G269"/>
<reference evidence="9 10" key="1">
    <citation type="submission" date="2014-04" db="EMBL/GenBank/DDBJ databases">
        <authorList>
            <consortium name="DOE Joint Genome Institute"/>
            <person name="Kuo A."/>
            <person name="Tarkka M."/>
            <person name="Buscot F."/>
            <person name="Kohler A."/>
            <person name="Nagy L.G."/>
            <person name="Floudas D."/>
            <person name="Copeland A."/>
            <person name="Barry K.W."/>
            <person name="Cichocki N."/>
            <person name="Veneault-Fourrey C."/>
            <person name="LaButti K."/>
            <person name="Lindquist E.A."/>
            <person name="Lipzen A."/>
            <person name="Lundell T."/>
            <person name="Morin E."/>
            <person name="Murat C."/>
            <person name="Sun H."/>
            <person name="Tunlid A."/>
            <person name="Henrissat B."/>
            <person name="Grigoriev I.V."/>
            <person name="Hibbett D.S."/>
            <person name="Martin F."/>
            <person name="Nordberg H.P."/>
            <person name="Cantor M.N."/>
            <person name="Hua S.X."/>
        </authorList>
    </citation>
    <scope>NUCLEOTIDE SEQUENCE [LARGE SCALE GENOMIC DNA]</scope>
    <source>
        <strain evidence="9 10">F 1598</strain>
    </source>
</reference>
<dbReference type="Pfam" id="PF03098">
    <property type="entry name" value="An_peroxidase"/>
    <property type="match status" value="2"/>
</dbReference>
<organism evidence="9 10">
    <name type="scientific">Piloderma croceum (strain F 1598)</name>
    <dbReference type="NCBI Taxonomy" id="765440"/>
    <lineage>
        <taxon>Eukaryota</taxon>
        <taxon>Fungi</taxon>
        <taxon>Dikarya</taxon>
        <taxon>Basidiomycota</taxon>
        <taxon>Agaricomycotina</taxon>
        <taxon>Agaricomycetes</taxon>
        <taxon>Agaricomycetidae</taxon>
        <taxon>Atheliales</taxon>
        <taxon>Atheliaceae</taxon>
        <taxon>Piloderma</taxon>
    </lineage>
</organism>
<dbReference type="InterPro" id="IPR050783">
    <property type="entry name" value="Oxylipin_biosynth_metab"/>
</dbReference>
<sequence length="1072" mass="119162">MAKTVRNSLSQRFSRTKSSSDANSNVNGTTPSKQEKEKELVDTFRENVKKGSAFNMEHSTLAAVLDLLRHKDAIDDRKMLLENGLVLLSKIPPGRLATSMANGAIKILYDDLPHPPATYMGKDHQWRKADGSYNNVDAPDIGKANTPYARSVQQGHPLPANTMPDAGLIFDTLLRRESFEAHPAGLSSLMFAFAALVIHTVFQTSHTDVSINETSSYVDLAPLYGDVQEDQDKVRDRNQGLGLLRHDVFAEDRLMLLPPPCCCLLVLFNRNHNYIAKKIYEINERGNFVDPATLSSTDPAKNKKLLEQDEEIFQTARLCNIGWFGSVVFSDYFSAILGLVRLGSSWSLNPFEEIRNEDHSLFERGRGNVCSVEFNCLYRWHPTTSAHDEKWVEQVFTNLFPGRDPDTLTKSDFLAVAKKIQQSEPSVQEWTFGNMTRKEDGFFPDQDLANYILDATARPAGRFGARHTPHIMRLHEIMGIEANRQWGVCNLNDFRKFLGLKPYSSFLEWNSDPKVANNAEKLYGDIENLELYVGLQAEETKPVIEGAGLCPGYTISRAILSDAIALTRGDRFFTHDYTPHNLTTWGFNDCQRDPNGAGFGSMLGRLFLRTLPNHFTENSTYTWFPLMTPEAMEVNLTKLNLTNKYDLNRPTPSTPYITVKGHAEIAQILGDPETFKTPYLARASTVIPGPGFFLAAEDPVQGAKDHKQIIDALANSAESVDKIEKFFFDNTRELIQASSYSPVVGKVHIVDIVRDVLKYVPIRWAATEIAGIPLKTKTDASGAYTESELYRILADIYSYIFLEGDSAKQLVLGEQVKTEIKKLLSYIKSHITGLARLSGFVGAVTSAFNKPKKIEHGEILNRLTALGYSHDHLANSILAILVGSTVELSIVLANTLDLLLGSDKDAHLRTLFGDAKKADELQGFAYEALRLEPPFKGVIRIAQKDVTISSVSIKKNDQVVLDIANASLEESVFAQPSTINPARTPKDRYLIGDGSFKTLGGDLASKIVISVLHAVMGLPNLRRGPGQSGKLRRFVDSADPIIRHAYLDKQLQVPWPSSMTVEFDDAAPASSA</sequence>
<dbReference type="GO" id="GO:0006979">
    <property type="term" value="P:response to oxidative stress"/>
    <property type="evidence" value="ECO:0007669"/>
    <property type="project" value="InterPro"/>
</dbReference>
<dbReference type="AlphaFoldDB" id="A0A0C3G269"/>
<keyword evidence="2 7" id="KW-0349">Heme</keyword>
<evidence type="ECO:0000313" key="9">
    <source>
        <dbReference type="EMBL" id="KIM90465.1"/>
    </source>
</evidence>